<dbReference type="Proteomes" id="UP000004322">
    <property type="component" value="Unassembled WGS sequence"/>
</dbReference>
<keyword evidence="1" id="KW-0547">Nucleotide-binding</keyword>
<accession>G5JNS4</accession>
<proteinExistence type="predicted"/>
<protein>
    <recommendedName>
        <fullName evidence="3">Clp ATPase C-terminal domain-containing protein</fullName>
    </recommendedName>
</protein>
<dbReference type="AlphaFoldDB" id="G5JNS4"/>
<reference evidence="4" key="1">
    <citation type="submission" date="2011-07" db="EMBL/GenBank/DDBJ databases">
        <authorList>
            <person name="Stanhope M.J."/>
            <person name="Durkin A.S."/>
            <person name="Hostetler J."/>
            <person name="Kim M."/>
            <person name="Radune D."/>
            <person name="Singh I."/>
            <person name="Town C.D."/>
        </authorList>
    </citation>
    <scope>NUCLEOTIDE SEQUENCE [LARGE SCALE GENOMIC DNA]</scope>
    <source>
        <strain evidence="4">HS-6</strain>
    </source>
</reference>
<dbReference type="RefSeq" id="WP_004228364.1">
    <property type="nucleotide sequence ID" value="NZ_AEUV02000002.1"/>
</dbReference>
<feature type="domain" description="Clp ATPase C-terminal" evidence="3">
    <location>
        <begin position="2"/>
        <end position="78"/>
    </location>
</feature>
<dbReference type="SMART" id="SM01086">
    <property type="entry name" value="ClpB_D2-small"/>
    <property type="match status" value="1"/>
</dbReference>
<dbReference type="InterPro" id="IPR019489">
    <property type="entry name" value="Clp_ATPase_C"/>
</dbReference>
<dbReference type="Pfam" id="PF10431">
    <property type="entry name" value="ClpB_D2-small"/>
    <property type="match status" value="1"/>
</dbReference>
<sequence length="81" mass="9286">MLQQEQVILAQQGIEADFDEKVAAYIAKACFDPINSARPIKRGIARLIEDKLSQLLIYQEITKGDHILITEDNQEIKIVRY</sequence>
<gene>
    <name evidence="4" type="ORF">STRCR_0237</name>
</gene>
<keyword evidence="5" id="KW-1185">Reference proteome</keyword>
<dbReference type="GO" id="GO:0005524">
    <property type="term" value="F:ATP binding"/>
    <property type="evidence" value="ECO:0007669"/>
    <property type="project" value="UniProtKB-KW"/>
</dbReference>
<evidence type="ECO:0000313" key="4">
    <source>
        <dbReference type="EMBL" id="EHI74743.1"/>
    </source>
</evidence>
<organism evidence="4 5">
    <name type="scientific">Streptococcus criceti HS-6</name>
    <dbReference type="NCBI Taxonomy" id="873449"/>
    <lineage>
        <taxon>Bacteria</taxon>
        <taxon>Bacillati</taxon>
        <taxon>Bacillota</taxon>
        <taxon>Bacilli</taxon>
        <taxon>Lactobacillales</taxon>
        <taxon>Streptococcaceae</taxon>
        <taxon>Streptococcus</taxon>
    </lineage>
</organism>
<dbReference type="EMBL" id="AEUV02000002">
    <property type="protein sequence ID" value="EHI74743.1"/>
    <property type="molecule type" value="Genomic_DNA"/>
</dbReference>
<dbReference type="Gene3D" id="1.10.8.60">
    <property type="match status" value="1"/>
</dbReference>
<evidence type="ECO:0000256" key="2">
    <source>
        <dbReference type="ARBA" id="ARBA00022840"/>
    </source>
</evidence>
<keyword evidence="2" id="KW-0067">ATP-binding</keyword>
<evidence type="ECO:0000313" key="5">
    <source>
        <dbReference type="Proteomes" id="UP000004322"/>
    </source>
</evidence>
<name>G5JNS4_STRCG</name>
<comment type="caution">
    <text evidence="4">The sequence shown here is derived from an EMBL/GenBank/DDBJ whole genome shotgun (WGS) entry which is preliminary data.</text>
</comment>
<evidence type="ECO:0000256" key="1">
    <source>
        <dbReference type="ARBA" id="ARBA00022741"/>
    </source>
</evidence>
<dbReference type="STRING" id="873449.STRCR_0237"/>
<evidence type="ECO:0000259" key="3">
    <source>
        <dbReference type="SMART" id="SM01086"/>
    </source>
</evidence>